<name>A0A4Q9MUZ7_9APHY</name>
<reference evidence="1" key="1">
    <citation type="submission" date="2019-01" db="EMBL/GenBank/DDBJ databases">
        <title>Draft genome sequences of three monokaryotic isolates of the white-rot basidiomycete fungus Dichomitus squalens.</title>
        <authorList>
            <consortium name="DOE Joint Genome Institute"/>
            <person name="Lopez S.C."/>
            <person name="Andreopoulos B."/>
            <person name="Pangilinan J."/>
            <person name="Lipzen A."/>
            <person name="Riley R."/>
            <person name="Ahrendt S."/>
            <person name="Ng V."/>
            <person name="Barry K."/>
            <person name="Daum C."/>
            <person name="Grigoriev I.V."/>
            <person name="Hilden K.S."/>
            <person name="Makela M.R."/>
            <person name="de Vries R.P."/>
        </authorList>
    </citation>
    <scope>NUCLEOTIDE SEQUENCE [LARGE SCALE GENOMIC DNA]</scope>
    <source>
        <strain evidence="1">OM18370.1</strain>
    </source>
</reference>
<protein>
    <recommendedName>
        <fullName evidence="2">F-box domain-containing protein</fullName>
    </recommendedName>
</protein>
<proteinExistence type="predicted"/>
<organism evidence="1">
    <name type="scientific">Dichomitus squalens</name>
    <dbReference type="NCBI Taxonomy" id="114155"/>
    <lineage>
        <taxon>Eukaryota</taxon>
        <taxon>Fungi</taxon>
        <taxon>Dikarya</taxon>
        <taxon>Basidiomycota</taxon>
        <taxon>Agaricomycotina</taxon>
        <taxon>Agaricomycetes</taxon>
        <taxon>Polyporales</taxon>
        <taxon>Polyporaceae</taxon>
        <taxon>Dichomitus</taxon>
    </lineage>
</organism>
<dbReference type="SUPFAM" id="SSF52047">
    <property type="entry name" value="RNI-like"/>
    <property type="match status" value="1"/>
</dbReference>
<sequence>MAPCFPTELCEEIIDAVYDPRMLYLRSNYDTLCSCALVCGAWRPRAQLVLFRRVALKDAASLHNFAALLRQAPHLADYVRDLGLFGHTHHTPQSLVALFPSVLHGRLPNLRSIHVVCQQAPTAKGGGYLENKLPDVSAPETSNFPCLPLHQHFPSLLATFVDATGLHLTNVIFPSFGDFGRLLHRFVNLQVLRCHDVRWNVVGRTPMCMLRLSSSGHSQFLPKLEDLKVSKMGPHGLDRLLAAIGPSLTHLGVDLPCNETSDVAGDSTHMIPLGRFPNLSCLDIYLWKIMDGRSTRIQPFQAMLASWASAIPRRKLRFAPIDQSQFTREEYSALLTTIGYLAEQSVYTGESDANPLMARARIPDVTFTIVLRDDIERYGCWRREASTWLPRMHRLNRVRVDCDQAVLLSDLWKAREDDNREDGEMGVRPPSSSSII</sequence>
<dbReference type="OrthoDB" id="2757315at2759"/>
<evidence type="ECO:0008006" key="2">
    <source>
        <dbReference type="Google" id="ProtNLM"/>
    </source>
</evidence>
<evidence type="ECO:0000313" key="1">
    <source>
        <dbReference type="EMBL" id="TBU31525.1"/>
    </source>
</evidence>
<accession>A0A4Q9MUZ7</accession>
<dbReference type="Proteomes" id="UP000292957">
    <property type="component" value="Unassembled WGS sequence"/>
</dbReference>
<gene>
    <name evidence="1" type="ORF">BD311DRAFT_122540</name>
</gene>
<dbReference type="EMBL" id="ML143399">
    <property type="protein sequence ID" value="TBU31525.1"/>
    <property type="molecule type" value="Genomic_DNA"/>
</dbReference>
<dbReference type="AlphaFoldDB" id="A0A4Q9MUZ7"/>